<dbReference type="Proteomes" id="UP001162483">
    <property type="component" value="Unassembled WGS sequence"/>
</dbReference>
<gene>
    <name evidence="1" type="ORF">SPARVUS_LOCUS14040137</name>
</gene>
<keyword evidence="2" id="KW-1185">Reference proteome</keyword>
<comment type="caution">
    <text evidence="1">The sequence shown here is derived from an EMBL/GenBank/DDBJ whole genome shotgun (WGS) entry which is preliminary data.</text>
</comment>
<sequence>MGSLCPRPHSKHTQKSLYLLRFTYHTFLHIFACIRTHCLLGMFGIPSGAD</sequence>
<reference evidence="1" key="1">
    <citation type="submission" date="2023-05" db="EMBL/GenBank/DDBJ databases">
        <authorList>
            <person name="Stuckert A."/>
        </authorList>
    </citation>
    <scope>NUCLEOTIDE SEQUENCE</scope>
</reference>
<evidence type="ECO:0000313" key="1">
    <source>
        <dbReference type="EMBL" id="CAI9608042.1"/>
    </source>
</evidence>
<accession>A0ABN9GGU1</accession>
<protein>
    <submittedName>
        <fullName evidence="1">Uncharacterized protein</fullName>
    </submittedName>
</protein>
<evidence type="ECO:0000313" key="2">
    <source>
        <dbReference type="Proteomes" id="UP001162483"/>
    </source>
</evidence>
<name>A0ABN9GGU1_9NEOB</name>
<proteinExistence type="predicted"/>
<organism evidence="1 2">
    <name type="scientific">Staurois parvus</name>
    <dbReference type="NCBI Taxonomy" id="386267"/>
    <lineage>
        <taxon>Eukaryota</taxon>
        <taxon>Metazoa</taxon>
        <taxon>Chordata</taxon>
        <taxon>Craniata</taxon>
        <taxon>Vertebrata</taxon>
        <taxon>Euteleostomi</taxon>
        <taxon>Amphibia</taxon>
        <taxon>Batrachia</taxon>
        <taxon>Anura</taxon>
        <taxon>Neobatrachia</taxon>
        <taxon>Ranoidea</taxon>
        <taxon>Ranidae</taxon>
        <taxon>Staurois</taxon>
    </lineage>
</organism>
<dbReference type="EMBL" id="CATNWA010018545">
    <property type="protein sequence ID" value="CAI9608042.1"/>
    <property type="molecule type" value="Genomic_DNA"/>
</dbReference>